<accession>A0ABS7TZ37</accession>
<reference evidence="2" key="1">
    <citation type="submission" date="2021-08" db="EMBL/GenBank/DDBJ databases">
        <authorList>
            <person name="Stevens D.C."/>
        </authorList>
    </citation>
    <scope>NUCLEOTIDE SEQUENCE</scope>
    <source>
        <strain evidence="2">DSM 53165</strain>
    </source>
</reference>
<keyword evidence="3" id="KW-1185">Reference proteome</keyword>
<dbReference type="EMBL" id="JAIRAU010000043">
    <property type="protein sequence ID" value="MBZ5713535.1"/>
    <property type="molecule type" value="Genomic_DNA"/>
</dbReference>
<comment type="caution">
    <text evidence="2">The sequence shown here is derived from an EMBL/GenBank/DDBJ whole genome shotgun (WGS) entry which is preliminary data.</text>
</comment>
<evidence type="ECO:0000313" key="2">
    <source>
        <dbReference type="EMBL" id="MBZ5713535.1"/>
    </source>
</evidence>
<gene>
    <name evidence="2" type="ORF">K7C98_30240</name>
</gene>
<proteinExistence type="predicted"/>
<evidence type="ECO:0000256" key="1">
    <source>
        <dbReference type="SAM" id="MobiDB-lite"/>
    </source>
</evidence>
<name>A0ABS7TZ37_9BACT</name>
<feature type="compositionally biased region" description="Low complexity" evidence="1">
    <location>
        <begin position="128"/>
        <end position="154"/>
    </location>
</feature>
<sequence>MRDPEDDDVPPRDDRLGFTSSNFRRKIGEGLAGLLDPDGAIGKGKEIVTGVTQATKNEVVRMISAEVRQFLDGMDTVDLLQRVIAGLVIDVKAEIRFSIDPEGQLKPAIRAEKATQRVKEPSQPTPAPGQASTSATSAAPTTPQAPPAGKAPKE</sequence>
<organism evidence="2 3">
    <name type="scientific">Nannocystis pusilla</name>
    <dbReference type="NCBI Taxonomy" id="889268"/>
    <lineage>
        <taxon>Bacteria</taxon>
        <taxon>Pseudomonadati</taxon>
        <taxon>Myxococcota</taxon>
        <taxon>Polyangia</taxon>
        <taxon>Nannocystales</taxon>
        <taxon>Nannocystaceae</taxon>
        <taxon>Nannocystis</taxon>
    </lineage>
</organism>
<evidence type="ECO:0000313" key="3">
    <source>
        <dbReference type="Proteomes" id="UP001139031"/>
    </source>
</evidence>
<feature type="compositionally biased region" description="Basic and acidic residues" evidence="1">
    <location>
        <begin position="109"/>
        <end position="120"/>
    </location>
</feature>
<feature type="region of interest" description="Disordered" evidence="1">
    <location>
        <begin position="108"/>
        <end position="154"/>
    </location>
</feature>
<dbReference type="RefSeq" id="WP_224195273.1">
    <property type="nucleotide sequence ID" value="NZ_JAIRAU010000043.1"/>
</dbReference>
<dbReference type="Proteomes" id="UP001139031">
    <property type="component" value="Unassembled WGS sequence"/>
</dbReference>
<protein>
    <submittedName>
        <fullName evidence="2">Uncharacterized protein</fullName>
    </submittedName>
</protein>